<dbReference type="Proteomes" id="UP001521137">
    <property type="component" value="Unassembled WGS sequence"/>
</dbReference>
<evidence type="ECO:0000256" key="1">
    <source>
        <dbReference type="SAM" id="SignalP"/>
    </source>
</evidence>
<dbReference type="RefSeq" id="WP_235312177.1">
    <property type="nucleotide sequence ID" value="NZ_JAKGAS010000004.1"/>
</dbReference>
<comment type="caution">
    <text evidence="2">The sequence shown here is derived from an EMBL/GenBank/DDBJ whole genome shotgun (WGS) entry which is preliminary data.</text>
</comment>
<keyword evidence="3" id="KW-1185">Reference proteome</keyword>
<evidence type="ECO:0000313" key="2">
    <source>
        <dbReference type="EMBL" id="MCF2948411.1"/>
    </source>
</evidence>
<name>A0ABS9D6B6_9ALTE</name>
<organism evidence="2 3">
    <name type="scientific">Paraglaciecola algarum</name>
    <dbReference type="NCBI Taxonomy" id="3050085"/>
    <lineage>
        <taxon>Bacteria</taxon>
        <taxon>Pseudomonadati</taxon>
        <taxon>Pseudomonadota</taxon>
        <taxon>Gammaproteobacteria</taxon>
        <taxon>Alteromonadales</taxon>
        <taxon>Alteromonadaceae</taxon>
        <taxon>Paraglaciecola</taxon>
    </lineage>
</organism>
<feature type="signal peptide" evidence="1">
    <location>
        <begin position="1"/>
        <end position="21"/>
    </location>
</feature>
<protein>
    <submittedName>
        <fullName evidence="2">Uncharacterized protein</fullName>
    </submittedName>
</protein>
<sequence length="118" mass="13442">MKKIIPLLGFLLISLTVTGMASQMQSVANGYQFKLIKNGKVLGSMPMSTEQRDLFIVWQRQQRAGEELVSRKLKRNFISIIADNFNDLDFDQVKIITPCTVVKTIQASNIFARQFPVY</sequence>
<feature type="chain" id="PRO_5046269470" evidence="1">
    <location>
        <begin position="22"/>
        <end position="118"/>
    </location>
</feature>
<evidence type="ECO:0000313" key="3">
    <source>
        <dbReference type="Proteomes" id="UP001521137"/>
    </source>
</evidence>
<accession>A0ABS9D6B6</accession>
<dbReference type="EMBL" id="JAKGAS010000004">
    <property type="protein sequence ID" value="MCF2948411.1"/>
    <property type="molecule type" value="Genomic_DNA"/>
</dbReference>
<reference evidence="2 3" key="1">
    <citation type="submission" date="2022-01" db="EMBL/GenBank/DDBJ databases">
        <title>Paraglaciecola sp. G1-23.</title>
        <authorList>
            <person name="Jin M.S."/>
            <person name="Han D.M."/>
            <person name="Kim H.M."/>
            <person name="Jeon C.O."/>
        </authorList>
    </citation>
    <scope>NUCLEOTIDE SEQUENCE [LARGE SCALE GENOMIC DNA]</scope>
    <source>
        <strain evidence="2 3">G1-23</strain>
    </source>
</reference>
<proteinExistence type="predicted"/>
<keyword evidence="1" id="KW-0732">Signal</keyword>
<gene>
    <name evidence="2" type="ORF">L0668_09860</name>
</gene>